<protein>
    <recommendedName>
        <fullName evidence="5 18">NADH-ubiquinone oxidoreductase chain 2</fullName>
        <ecNumber evidence="4 18">7.1.1.2</ecNumber>
    </recommendedName>
</protein>
<dbReference type="PANTHER" id="PTHR46552:SF1">
    <property type="entry name" value="NADH-UBIQUINONE OXIDOREDUCTASE CHAIN 2"/>
    <property type="match status" value="1"/>
</dbReference>
<evidence type="ECO:0000256" key="14">
    <source>
        <dbReference type="ARBA" id="ARBA00023075"/>
    </source>
</evidence>
<feature type="transmembrane region" description="Helical" evidence="18">
    <location>
        <begin position="27"/>
        <end position="44"/>
    </location>
</feature>
<comment type="function">
    <text evidence="1">Core subunit of the mitochondrial membrane respiratory chain NADH dehydrogenase (Complex I) that is believed to belong to the minimal assembly required for catalysis. Complex I functions in the transfer of electrons from NADH to the respiratory chain. The immediate electron acceptor for the enzyme is believed to be ubiquinone.</text>
</comment>
<evidence type="ECO:0000256" key="4">
    <source>
        <dbReference type="ARBA" id="ARBA00012944"/>
    </source>
</evidence>
<evidence type="ECO:0000256" key="13">
    <source>
        <dbReference type="ARBA" id="ARBA00023027"/>
    </source>
</evidence>
<geneLocation type="mitochondrion" evidence="20"/>
<evidence type="ECO:0000256" key="11">
    <source>
        <dbReference type="ARBA" id="ARBA00022982"/>
    </source>
</evidence>
<sequence length="310" mass="36527">MNSQGLIFFFSLFISSFFLVFSSNDWFFVWMGLEINMFSFMLIISNNSGMEVESCLKYFFIQSLGSGILMLSFYSQISMINYINGLILSYKMGTGPFYFWFPSLCEGISWISCYLLMTIQKIIPLMLMSLSSSEILWFIIVSSLIVGAFGSMNQVKLKRLMAYSSIHHIGWLVLCMMLSISIWWMYLIMYMFMILGVLILFSKNEVLVINFIMKGYESWMFILMMMSMGGIPPMLGFFLKWWIFYYLPLSSMYMYLCMLLMSVVMIYIYMRIIYNLLLGEVNMMSLNLIFYDKFKFTMKDMVYIMGMFLG</sequence>
<evidence type="ECO:0000256" key="16">
    <source>
        <dbReference type="ARBA" id="ARBA00023136"/>
    </source>
</evidence>
<feature type="transmembrane region" description="Helical" evidence="18">
    <location>
        <begin position="56"/>
        <end position="77"/>
    </location>
</feature>
<dbReference type="EMBL" id="MT862426">
    <property type="protein sequence ID" value="QNV12042.1"/>
    <property type="molecule type" value="Genomic_DNA"/>
</dbReference>
<dbReference type="GO" id="GO:0006120">
    <property type="term" value="P:mitochondrial electron transport, NADH to ubiquinone"/>
    <property type="evidence" value="ECO:0007669"/>
    <property type="project" value="InterPro"/>
</dbReference>
<dbReference type="GO" id="GO:0008137">
    <property type="term" value="F:NADH dehydrogenase (ubiquinone) activity"/>
    <property type="evidence" value="ECO:0007669"/>
    <property type="project" value="UniProtKB-EC"/>
</dbReference>
<comment type="similarity">
    <text evidence="3 18">Belongs to the complex I subunit 2 family.</text>
</comment>
<evidence type="ECO:0000256" key="10">
    <source>
        <dbReference type="ARBA" id="ARBA00022967"/>
    </source>
</evidence>
<feature type="transmembrane region" description="Helical" evidence="18">
    <location>
        <begin position="129"/>
        <end position="149"/>
    </location>
</feature>
<keyword evidence="15 18" id="KW-0496">Mitochondrion</keyword>
<dbReference type="Pfam" id="PF00361">
    <property type="entry name" value="Proton_antipo_M"/>
    <property type="match status" value="2"/>
</dbReference>
<comment type="catalytic activity">
    <reaction evidence="17 18">
        <text>a ubiquinone + NADH + 5 H(+)(in) = a ubiquinol + NAD(+) + 4 H(+)(out)</text>
        <dbReference type="Rhea" id="RHEA:29091"/>
        <dbReference type="Rhea" id="RHEA-COMP:9565"/>
        <dbReference type="Rhea" id="RHEA-COMP:9566"/>
        <dbReference type="ChEBI" id="CHEBI:15378"/>
        <dbReference type="ChEBI" id="CHEBI:16389"/>
        <dbReference type="ChEBI" id="CHEBI:17976"/>
        <dbReference type="ChEBI" id="CHEBI:57540"/>
        <dbReference type="ChEBI" id="CHEBI:57945"/>
        <dbReference type="EC" id="7.1.1.2"/>
    </reaction>
</comment>
<feature type="transmembrane region" description="Helical" evidence="18">
    <location>
        <begin position="221"/>
        <end position="247"/>
    </location>
</feature>
<evidence type="ECO:0000256" key="6">
    <source>
        <dbReference type="ARBA" id="ARBA00022448"/>
    </source>
</evidence>
<evidence type="ECO:0000256" key="8">
    <source>
        <dbReference type="ARBA" id="ARBA00022692"/>
    </source>
</evidence>
<keyword evidence="13 18" id="KW-0520">NAD</keyword>
<keyword evidence="9 18" id="KW-0999">Mitochondrion inner membrane</keyword>
<evidence type="ECO:0000256" key="18">
    <source>
        <dbReference type="RuleBase" id="RU003403"/>
    </source>
</evidence>
<evidence type="ECO:0000259" key="19">
    <source>
        <dbReference type="Pfam" id="PF00361"/>
    </source>
</evidence>
<reference evidence="20" key="1">
    <citation type="submission" date="2020-08" db="EMBL/GenBank/DDBJ databases">
        <title>DNAmark Project.</title>
        <authorList>
            <person name="Leerhoei F."/>
        </authorList>
    </citation>
    <scope>NUCLEOTIDE SEQUENCE</scope>
    <source>
        <strain evidence="20">DM581</strain>
    </source>
</reference>
<organism evidence="20">
    <name type="scientific">Linyphia triangularis</name>
    <name type="common">Money spider</name>
    <name type="synonym">Araneus triangularis</name>
    <dbReference type="NCBI Taxonomy" id="94031"/>
    <lineage>
        <taxon>Eukaryota</taxon>
        <taxon>Metazoa</taxon>
        <taxon>Ecdysozoa</taxon>
        <taxon>Arthropoda</taxon>
        <taxon>Chelicerata</taxon>
        <taxon>Arachnida</taxon>
        <taxon>Araneae</taxon>
        <taxon>Araneomorphae</taxon>
        <taxon>Entelegynae</taxon>
        <taxon>Araneoidea</taxon>
        <taxon>Linyphiidae</taxon>
        <taxon>Linyphiinae</taxon>
        <taxon>Linyphia</taxon>
    </lineage>
</organism>
<feature type="transmembrane region" description="Helical" evidence="18">
    <location>
        <begin position="169"/>
        <end position="201"/>
    </location>
</feature>
<dbReference type="InterPro" id="IPR050175">
    <property type="entry name" value="Complex_I_Subunit_2"/>
</dbReference>
<dbReference type="InterPro" id="IPR003917">
    <property type="entry name" value="NADH_UbQ_OxRdtase_chain2"/>
</dbReference>
<evidence type="ECO:0000256" key="17">
    <source>
        <dbReference type="ARBA" id="ARBA00049551"/>
    </source>
</evidence>
<evidence type="ECO:0000256" key="3">
    <source>
        <dbReference type="ARBA" id="ARBA00007012"/>
    </source>
</evidence>
<proteinExistence type="inferred from homology"/>
<evidence type="ECO:0000256" key="9">
    <source>
        <dbReference type="ARBA" id="ARBA00022792"/>
    </source>
</evidence>
<feature type="transmembrane region" description="Helical" evidence="18">
    <location>
        <begin position="253"/>
        <end position="274"/>
    </location>
</feature>
<feature type="transmembrane region" description="Helical" evidence="18">
    <location>
        <begin position="5"/>
        <end position="21"/>
    </location>
</feature>
<evidence type="ECO:0000256" key="1">
    <source>
        <dbReference type="ARBA" id="ARBA00003257"/>
    </source>
</evidence>
<feature type="transmembrane region" description="Helical" evidence="18">
    <location>
        <begin position="97"/>
        <end position="117"/>
    </location>
</feature>
<comment type="subcellular location">
    <subcellularLocation>
        <location evidence="2 18">Mitochondrion inner membrane</location>
        <topology evidence="2 18">Multi-pass membrane protein</topology>
    </subcellularLocation>
</comment>
<keyword evidence="6" id="KW-0813">Transport</keyword>
<evidence type="ECO:0000256" key="7">
    <source>
        <dbReference type="ARBA" id="ARBA00022660"/>
    </source>
</evidence>
<evidence type="ECO:0000256" key="5">
    <source>
        <dbReference type="ARBA" id="ARBA00021008"/>
    </source>
</evidence>
<keyword evidence="10 18" id="KW-1278">Translocase</keyword>
<evidence type="ECO:0000256" key="15">
    <source>
        <dbReference type="ARBA" id="ARBA00023128"/>
    </source>
</evidence>
<keyword evidence="16 18" id="KW-0472">Membrane</keyword>
<name>A0A7L7S5K2_LINTI</name>
<dbReference type="PANTHER" id="PTHR46552">
    <property type="entry name" value="NADH-UBIQUINONE OXIDOREDUCTASE CHAIN 2"/>
    <property type="match status" value="1"/>
</dbReference>
<comment type="function">
    <text evidence="18">Core subunit of the mitochondrial membrane respiratory chain NADH dehydrogenase (Complex I) which catalyzes electron transfer from NADH through the respiratory chain, using ubiquinone as an electron acceptor. Essential for the catalytic activity and assembly of complex I.</text>
</comment>
<gene>
    <name evidence="20" type="primary">ND2</name>
</gene>
<accession>A0A7L7S5K2</accession>
<keyword evidence="8 18" id="KW-0812">Transmembrane</keyword>
<dbReference type="GO" id="GO:0005743">
    <property type="term" value="C:mitochondrial inner membrane"/>
    <property type="evidence" value="ECO:0007669"/>
    <property type="project" value="UniProtKB-SubCell"/>
</dbReference>
<dbReference type="InterPro" id="IPR001750">
    <property type="entry name" value="ND/Mrp_TM"/>
</dbReference>
<dbReference type="PRINTS" id="PR01436">
    <property type="entry name" value="NADHDHGNASE2"/>
</dbReference>
<keyword evidence="7 18" id="KW-0679">Respiratory chain</keyword>
<keyword evidence="11 18" id="KW-0249">Electron transport</keyword>
<keyword evidence="12 18" id="KW-1133">Transmembrane helix</keyword>
<dbReference type="EC" id="7.1.1.2" evidence="4 18"/>
<keyword evidence="14 18" id="KW-0830">Ubiquinone</keyword>
<evidence type="ECO:0000313" key="20">
    <source>
        <dbReference type="EMBL" id="QNV12042.1"/>
    </source>
</evidence>
<evidence type="ECO:0000256" key="2">
    <source>
        <dbReference type="ARBA" id="ARBA00004448"/>
    </source>
</evidence>
<evidence type="ECO:0000256" key="12">
    <source>
        <dbReference type="ARBA" id="ARBA00022989"/>
    </source>
</evidence>
<dbReference type="AlphaFoldDB" id="A0A7L7S5K2"/>
<feature type="domain" description="NADH:quinone oxidoreductase/Mrp antiporter transmembrane" evidence="19">
    <location>
        <begin position="23"/>
        <end position="74"/>
    </location>
</feature>
<feature type="domain" description="NADH:quinone oxidoreductase/Mrp antiporter transmembrane" evidence="19">
    <location>
        <begin position="88"/>
        <end position="263"/>
    </location>
</feature>